<dbReference type="PANTHER" id="PTHR11012">
    <property type="entry name" value="PROTEIN KINASE-LIKE DOMAIN-CONTAINING"/>
    <property type="match status" value="1"/>
</dbReference>
<proteinExistence type="predicted"/>
<evidence type="ECO:0000313" key="2">
    <source>
        <dbReference type="EMBL" id="CAL4126184.1"/>
    </source>
</evidence>
<dbReference type="Proteomes" id="UP001497623">
    <property type="component" value="Unassembled WGS sequence"/>
</dbReference>
<comment type="caution">
    <text evidence="2">The sequence shown here is derived from an EMBL/GenBank/DDBJ whole genome shotgun (WGS) entry which is preliminary data.</text>
</comment>
<dbReference type="SUPFAM" id="SSF56112">
    <property type="entry name" value="Protein kinase-like (PK-like)"/>
    <property type="match status" value="1"/>
</dbReference>
<keyword evidence="3" id="KW-1185">Reference proteome</keyword>
<dbReference type="Gene3D" id="3.90.1200.10">
    <property type="match status" value="1"/>
</dbReference>
<protein>
    <recommendedName>
        <fullName evidence="1">CHK kinase-like domain-containing protein</fullName>
    </recommendedName>
</protein>
<gene>
    <name evidence="2" type="ORF">MNOR_LOCUS25449</name>
</gene>
<dbReference type="InterPro" id="IPR004119">
    <property type="entry name" value="EcKL"/>
</dbReference>
<dbReference type="EMBL" id="CAXKWB010024314">
    <property type="protein sequence ID" value="CAL4126184.1"/>
    <property type="molecule type" value="Genomic_DNA"/>
</dbReference>
<reference evidence="2 3" key="1">
    <citation type="submission" date="2024-05" db="EMBL/GenBank/DDBJ databases">
        <authorList>
            <person name="Wallberg A."/>
        </authorList>
    </citation>
    <scope>NUCLEOTIDE SEQUENCE [LARGE SCALE GENOMIC DNA]</scope>
</reference>
<dbReference type="PANTHER" id="PTHR11012:SF30">
    <property type="entry name" value="PROTEIN KINASE-LIKE DOMAIN-CONTAINING"/>
    <property type="match status" value="1"/>
</dbReference>
<dbReference type="AlphaFoldDB" id="A0AAV2RHS8"/>
<evidence type="ECO:0000313" key="3">
    <source>
        <dbReference type="Proteomes" id="UP001497623"/>
    </source>
</evidence>
<dbReference type="SMART" id="SM00587">
    <property type="entry name" value="CHK"/>
    <property type="match status" value="1"/>
</dbReference>
<evidence type="ECO:0000259" key="1">
    <source>
        <dbReference type="SMART" id="SM00587"/>
    </source>
</evidence>
<accession>A0AAV2RHS8</accession>
<dbReference type="InterPro" id="IPR011009">
    <property type="entry name" value="Kinase-like_dom_sf"/>
</dbReference>
<dbReference type="InterPro" id="IPR015897">
    <property type="entry name" value="CHK_kinase-like"/>
</dbReference>
<sequence length="372" mass="43152">MASFVTSIHVKFKKDKQPKQISYVVKITPCREVKEWASILPIMFEKEGKFYMELLPELNKFMTESEQNILPFPKCYYAQYEIGKEMLIFEDLRLKKFKMIDRRKGMDLQHASLVIQGLGHFHAASSLLLKKNSMDDLKSRYPFLFCEMYFEGLVIDQMCAPTISTAKEILSKVGGHEKAINWLDKQQQNIHEFFEMNYASCPPFNAICHGDCWNNNVLFRYDEEGLPVEVMLLDLQVNRMVSLATDLNHFIFASIEGPVRKPNIGQLLNDYYASFSSVIEGYGENLPFTKEELVQEFRNKNAYGLIMGNIYVPTVIMETEDVPDLENIEPGKMEEFMQDWCQNAVTSIEKNPACKPRFVAMYDEMLEEGLFN</sequence>
<name>A0AAV2RHS8_MEGNR</name>
<feature type="domain" description="CHK kinase-like" evidence="1">
    <location>
        <begin position="87"/>
        <end position="281"/>
    </location>
</feature>
<dbReference type="Pfam" id="PF02958">
    <property type="entry name" value="EcKL"/>
    <property type="match status" value="1"/>
</dbReference>
<organism evidence="2 3">
    <name type="scientific">Meganyctiphanes norvegica</name>
    <name type="common">Northern krill</name>
    <name type="synonym">Thysanopoda norvegica</name>
    <dbReference type="NCBI Taxonomy" id="48144"/>
    <lineage>
        <taxon>Eukaryota</taxon>
        <taxon>Metazoa</taxon>
        <taxon>Ecdysozoa</taxon>
        <taxon>Arthropoda</taxon>
        <taxon>Crustacea</taxon>
        <taxon>Multicrustacea</taxon>
        <taxon>Malacostraca</taxon>
        <taxon>Eumalacostraca</taxon>
        <taxon>Eucarida</taxon>
        <taxon>Euphausiacea</taxon>
        <taxon>Euphausiidae</taxon>
        <taxon>Meganyctiphanes</taxon>
    </lineage>
</organism>